<evidence type="ECO:0000313" key="1">
    <source>
        <dbReference type="WBParaSite" id="MCU_002128-RA"/>
    </source>
</evidence>
<organism evidence="1">
    <name type="scientific">Mesocestoides corti</name>
    <name type="common">Flatworm</name>
    <dbReference type="NCBI Taxonomy" id="53468"/>
    <lineage>
        <taxon>Eukaryota</taxon>
        <taxon>Metazoa</taxon>
        <taxon>Spiralia</taxon>
        <taxon>Lophotrochozoa</taxon>
        <taxon>Platyhelminthes</taxon>
        <taxon>Cestoda</taxon>
        <taxon>Eucestoda</taxon>
        <taxon>Cyclophyllidea</taxon>
        <taxon>Mesocestoididae</taxon>
        <taxon>Mesocestoides</taxon>
    </lineage>
</organism>
<dbReference type="WBParaSite" id="MCU_002128-RA">
    <property type="protein sequence ID" value="MCU_002128-RA"/>
    <property type="gene ID" value="MCU_002128"/>
</dbReference>
<protein>
    <submittedName>
        <fullName evidence="1">Secreted protein</fullName>
    </submittedName>
</protein>
<dbReference type="AlphaFoldDB" id="A0A5K3EPQ0"/>
<reference evidence="1" key="1">
    <citation type="submission" date="2019-11" db="UniProtKB">
        <authorList>
            <consortium name="WormBaseParasite"/>
        </authorList>
    </citation>
    <scope>IDENTIFICATION</scope>
</reference>
<accession>A0A5K3EPQ0</accession>
<proteinExistence type="predicted"/>
<name>A0A5K3EPQ0_MESCO</name>
<sequence>MLLPANCLGGCCIDFHPDLHLILEIISAVSATGPTQMTISFFHLVKIIHKSQIRGVSSTCLRIHLHVECHLFYYS</sequence>